<comment type="caution">
    <text evidence="14">The sequence shown here is derived from an EMBL/GenBank/DDBJ whole genome shotgun (WGS) entry which is preliminary data.</text>
</comment>
<dbReference type="GO" id="GO:0005886">
    <property type="term" value="C:plasma membrane"/>
    <property type="evidence" value="ECO:0007669"/>
    <property type="project" value="UniProtKB-SubCell"/>
</dbReference>
<dbReference type="InterPro" id="IPR051199">
    <property type="entry name" value="LPS_LOS_Heptosyltrfase"/>
</dbReference>
<comment type="catalytic activity">
    <reaction evidence="13">
        <text>an alpha-Kdo-(2-&gt;4)-alpha-Kdo-(2-&gt;6)-lipid A + ADP-L-glycero-beta-D-manno-heptose = an L-alpha-D-Hep-(1-&gt;5)-[alpha-Kdo-(2-&gt;4)]-alpha-Kdo-(2-&gt;6)-lipid A + ADP + H(+)</text>
        <dbReference type="Rhea" id="RHEA:74067"/>
        <dbReference type="ChEBI" id="CHEBI:15378"/>
        <dbReference type="ChEBI" id="CHEBI:61506"/>
        <dbReference type="ChEBI" id="CHEBI:176431"/>
        <dbReference type="ChEBI" id="CHEBI:193068"/>
        <dbReference type="ChEBI" id="CHEBI:456216"/>
        <dbReference type="EC" id="2.4.99.23"/>
    </reaction>
</comment>
<dbReference type="Gene3D" id="3.40.50.2000">
    <property type="entry name" value="Glycogen Phosphorylase B"/>
    <property type="match status" value="2"/>
</dbReference>
<evidence type="ECO:0000313" key="15">
    <source>
        <dbReference type="Proteomes" id="UP000029733"/>
    </source>
</evidence>
<evidence type="ECO:0000256" key="4">
    <source>
        <dbReference type="ARBA" id="ARBA00022519"/>
    </source>
</evidence>
<sequence length="375" mass="42725">MKRVAIVRLSALGDVIISASFLGFLGEIKKAFLTHKGETLRIEWFIDKRFADILVDSPVIDCLHVLDFKKNLRSISGLLSLKKYCKNCGEYDVVLDLQGLIKSGIVTKMLDSKEFIGFSFKSARESLASFFYSKKIHISYHANILERNFKLIIESIKILEPENGHSNLLQSDLKTALRLRKNGFSYNKNTLDSTLFKILENKCYRILFVLEASIKEKIYPAKQFIELARKINTLDSINTTFFLTFKDNIDSANEIFNALKLENIECIKLHNLDFNSLKYMLSNMNCAIGGDTGLTYLAWALGVPTISLYGNKDSKNTESKDSKKNKKSSKNMRNTELSRILLGNPYLVSQSDNFEIESISPNDIFNVFKNEILKI</sequence>
<evidence type="ECO:0000256" key="1">
    <source>
        <dbReference type="ARBA" id="ARBA00004515"/>
    </source>
</evidence>
<proteinExistence type="inferred from homology"/>
<dbReference type="STRING" id="1677920.LS71_00110"/>
<dbReference type="Proteomes" id="UP000029733">
    <property type="component" value="Unassembled WGS sequence"/>
</dbReference>
<dbReference type="GO" id="GO:0009244">
    <property type="term" value="P:lipopolysaccharide core region biosynthetic process"/>
    <property type="evidence" value="ECO:0007669"/>
    <property type="project" value="InterPro"/>
</dbReference>
<keyword evidence="8" id="KW-0472">Membrane</keyword>
<evidence type="ECO:0000256" key="10">
    <source>
        <dbReference type="ARBA" id="ARBA00044041"/>
    </source>
</evidence>
<evidence type="ECO:0000256" key="2">
    <source>
        <dbReference type="ARBA" id="ARBA00004713"/>
    </source>
</evidence>
<keyword evidence="6 14" id="KW-0808">Transferase</keyword>
<dbReference type="NCBIfam" id="TIGR02193">
    <property type="entry name" value="heptsyl_trn_I"/>
    <property type="match status" value="1"/>
</dbReference>
<dbReference type="RefSeq" id="WP_034352024.1">
    <property type="nucleotide sequence ID" value="NZ_JRPR02000001.1"/>
</dbReference>
<keyword evidence="15" id="KW-1185">Reference proteome</keyword>
<keyword evidence="7" id="KW-0448">Lipopolysaccharide biosynthesis</keyword>
<dbReference type="GO" id="GO:0005829">
    <property type="term" value="C:cytosol"/>
    <property type="evidence" value="ECO:0007669"/>
    <property type="project" value="TreeGrafter"/>
</dbReference>
<protein>
    <recommendedName>
        <fullName evidence="11">Lipopolysaccharide heptosyltransferase 1</fullName>
        <ecNumber evidence="10">2.4.99.23</ecNumber>
    </recommendedName>
    <alternativeName>
        <fullName evidence="12">ADP-heptose:lipopolysaccharide heptosyltransferase I</fullName>
    </alternativeName>
</protein>
<dbReference type="InterPro" id="IPR011908">
    <property type="entry name" value="LipoPS_heptosylTferase-I"/>
</dbReference>
<comment type="subcellular location">
    <subcellularLocation>
        <location evidence="1">Cell inner membrane</location>
        <topology evidence="1">Peripheral membrane protein</topology>
        <orientation evidence="1">Cytoplasmic side</orientation>
    </subcellularLocation>
</comment>
<keyword evidence="4" id="KW-0997">Cell inner membrane</keyword>
<evidence type="ECO:0000256" key="5">
    <source>
        <dbReference type="ARBA" id="ARBA00022676"/>
    </source>
</evidence>
<keyword evidence="3" id="KW-1003">Cell membrane</keyword>
<dbReference type="AlphaFoldDB" id="A0A4U8TCF6"/>
<evidence type="ECO:0000313" key="14">
    <source>
        <dbReference type="EMBL" id="TLD97493.1"/>
    </source>
</evidence>
<dbReference type="OrthoDB" id="9760688at2"/>
<evidence type="ECO:0000256" key="6">
    <source>
        <dbReference type="ARBA" id="ARBA00022679"/>
    </source>
</evidence>
<dbReference type="PANTHER" id="PTHR30160">
    <property type="entry name" value="TETRAACYLDISACCHARIDE 4'-KINASE-RELATED"/>
    <property type="match status" value="1"/>
</dbReference>
<reference evidence="14 15" key="1">
    <citation type="journal article" date="2014" name="Genome Announc.">
        <title>Draft genome sequences of eight enterohepatic helicobacter species isolated from both laboratory and wild rodents.</title>
        <authorList>
            <person name="Sheh A."/>
            <person name="Shen Z."/>
            <person name="Fox J.G."/>
        </authorList>
    </citation>
    <scope>NUCLEOTIDE SEQUENCE [LARGE SCALE GENOMIC DNA]</scope>
    <source>
        <strain evidence="14 15">MIT 09-6949</strain>
    </source>
</reference>
<evidence type="ECO:0000256" key="11">
    <source>
        <dbReference type="ARBA" id="ARBA00044190"/>
    </source>
</evidence>
<dbReference type="EC" id="2.4.99.23" evidence="10"/>
<evidence type="ECO:0000256" key="9">
    <source>
        <dbReference type="ARBA" id="ARBA00043995"/>
    </source>
</evidence>
<dbReference type="EMBL" id="JRPR02000001">
    <property type="protein sequence ID" value="TLD97493.1"/>
    <property type="molecule type" value="Genomic_DNA"/>
</dbReference>
<evidence type="ECO:0000256" key="12">
    <source>
        <dbReference type="ARBA" id="ARBA00044330"/>
    </source>
</evidence>
<accession>A0A4U8TCF6</accession>
<evidence type="ECO:0000256" key="3">
    <source>
        <dbReference type="ARBA" id="ARBA00022475"/>
    </source>
</evidence>
<dbReference type="Pfam" id="PF01075">
    <property type="entry name" value="Glyco_transf_9"/>
    <property type="match status" value="1"/>
</dbReference>
<keyword evidence="5" id="KW-0328">Glycosyltransferase</keyword>
<evidence type="ECO:0000256" key="8">
    <source>
        <dbReference type="ARBA" id="ARBA00023136"/>
    </source>
</evidence>
<comment type="similarity">
    <text evidence="9">Belongs to the glycosyltransferase 9 family.</text>
</comment>
<dbReference type="PANTHER" id="PTHR30160:SF19">
    <property type="entry name" value="LIPOPOLYSACCHARIDE HEPTOSYLTRANSFERASE 1"/>
    <property type="match status" value="1"/>
</dbReference>
<dbReference type="GO" id="GO:0008713">
    <property type="term" value="F:ADP-heptose-lipopolysaccharide heptosyltransferase activity"/>
    <property type="evidence" value="ECO:0007669"/>
    <property type="project" value="TreeGrafter"/>
</dbReference>
<organism evidence="14 15">
    <name type="scientific">Helicobacter jaachi</name>
    <dbReference type="NCBI Taxonomy" id="1677920"/>
    <lineage>
        <taxon>Bacteria</taxon>
        <taxon>Pseudomonadati</taxon>
        <taxon>Campylobacterota</taxon>
        <taxon>Epsilonproteobacteria</taxon>
        <taxon>Campylobacterales</taxon>
        <taxon>Helicobacteraceae</taxon>
        <taxon>Helicobacter</taxon>
    </lineage>
</organism>
<dbReference type="SUPFAM" id="SSF53756">
    <property type="entry name" value="UDP-Glycosyltransferase/glycogen phosphorylase"/>
    <property type="match status" value="1"/>
</dbReference>
<evidence type="ECO:0000256" key="7">
    <source>
        <dbReference type="ARBA" id="ARBA00022985"/>
    </source>
</evidence>
<comment type="pathway">
    <text evidence="2">Bacterial outer membrane biogenesis; LPS core biosynthesis.</text>
</comment>
<gene>
    <name evidence="14" type="primary">waaC</name>
    <name evidence="14" type="ORF">LS71_001720</name>
</gene>
<dbReference type="InterPro" id="IPR002201">
    <property type="entry name" value="Glyco_trans_9"/>
</dbReference>
<name>A0A4U8TCF6_9HELI</name>
<evidence type="ECO:0000256" key="13">
    <source>
        <dbReference type="ARBA" id="ARBA00049201"/>
    </source>
</evidence>